<name>A0A5M8FMX6_9GAMM</name>
<organism evidence="1 2">
    <name type="scientific">Thiohalocapsa marina</name>
    <dbReference type="NCBI Taxonomy" id="424902"/>
    <lineage>
        <taxon>Bacteria</taxon>
        <taxon>Pseudomonadati</taxon>
        <taxon>Pseudomonadota</taxon>
        <taxon>Gammaproteobacteria</taxon>
        <taxon>Chromatiales</taxon>
        <taxon>Chromatiaceae</taxon>
        <taxon>Thiohalocapsa</taxon>
    </lineage>
</organism>
<dbReference type="AlphaFoldDB" id="A0A5M8FMX6"/>
<keyword evidence="2" id="KW-1185">Reference proteome</keyword>
<reference evidence="1 2" key="1">
    <citation type="submission" date="2019-09" db="EMBL/GenBank/DDBJ databases">
        <title>Whole-genome sequence of the purple sulfur bacterium Thiohalocapsa marina DSM 19078.</title>
        <authorList>
            <person name="Kyndt J.A."/>
            <person name="Meyer T.E."/>
        </authorList>
    </citation>
    <scope>NUCLEOTIDE SEQUENCE [LARGE SCALE GENOMIC DNA]</scope>
    <source>
        <strain evidence="1 2">DSM 19078</strain>
    </source>
</reference>
<dbReference type="EMBL" id="VWXX01000019">
    <property type="protein sequence ID" value="KAA6184491.1"/>
    <property type="molecule type" value="Genomic_DNA"/>
</dbReference>
<dbReference type="Pfam" id="PF06411">
    <property type="entry name" value="HdeA"/>
    <property type="match status" value="1"/>
</dbReference>
<proteinExistence type="predicted"/>
<evidence type="ECO:0000313" key="1">
    <source>
        <dbReference type="EMBL" id="KAA6184491.1"/>
    </source>
</evidence>
<accession>A0A5M8FMX6</accession>
<evidence type="ECO:0000313" key="2">
    <source>
        <dbReference type="Proteomes" id="UP000322981"/>
    </source>
</evidence>
<dbReference type="OrthoDB" id="428467at2"/>
<comment type="caution">
    <text evidence="1">The sequence shown here is derived from an EMBL/GenBank/DDBJ whole genome shotgun (WGS) entry which is preliminary data.</text>
</comment>
<dbReference type="Proteomes" id="UP000322981">
    <property type="component" value="Unassembled WGS sequence"/>
</dbReference>
<sequence length="151" mass="16318">MRCCFGFAAMRSVSRPDRARLRSAGAVILTLSLLGCAAQPERERPLPAALGPEAEIPGILPSMLAFGTTQSAEQTSAKEADFTQTTCQDLTRQSDEERAFALIFYDGYLAGRANTTTIDDTGVSEQLQRVREACTANPQSRVIDAFTAALR</sequence>
<dbReference type="InterPro" id="IPR010486">
    <property type="entry name" value="HNS-dep_expression_A/B"/>
</dbReference>
<protein>
    <submittedName>
        <fullName evidence="1">Uncharacterized protein</fullName>
    </submittedName>
</protein>
<gene>
    <name evidence="1" type="ORF">F2Q65_12320</name>
</gene>